<reference evidence="1" key="1">
    <citation type="journal article" date="2013" name="Nature">
        <title>Draft genome of the wheat A-genome progenitor Triticum urartu.</title>
        <authorList>
            <person name="Ling H.Q."/>
            <person name="Zhao S."/>
            <person name="Liu D."/>
            <person name="Wang J."/>
            <person name="Sun H."/>
            <person name="Zhang C."/>
            <person name="Fan H."/>
            <person name="Li D."/>
            <person name="Dong L."/>
            <person name="Tao Y."/>
            <person name="Gao C."/>
            <person name="Wu H."/>
            <person name="Li Y."/>
            <person name="Cui Y."/>
            <person name="Guo X."/>
            <person name="Zheng S."/>
            <person name="Wang B."/>
            <person name="Yu K."/>
            <person name="Liang Q."/>
            <person name="Yang W."/>
            <person name="Lou X."/>
            <person name="Chen J."/>
            <person name="Feng M."/>
            <person name="Jian J."/>
            <person name="Zhang X."/>
            <person name="Luo G."/>
            <person name="Jiang Y."/>
            <person name="Liu J."/>
            <person name="Wang Z."/>
            <person name="Sha Y."/>
            <person name="Zhang B."/>
            <person name="Wu H."/>
            <person name="Tang D."/>
            <person name="Shen Q."/>
            <person name="Xue P."/>
            <person name="Zou S."/>
            <person name="Wang X."/>
            <person name="Liu X."/>
            <person name="Wang F."/>
            <person name="Yang Y."/>
            <person name="An X."/>
            <person name="Dong Z."/>
            <person name="Zhang K."/>
            <person name="Zhang X."/>
            <person name="Luo M.C."/>
            <person name="Dvorak J."/>
            <person name="Tong Y."/>
            <person name="Wang J."/>
            <person name="Yang H."/>
            <person name="Li Z."/>
            <person name="Wang D."/>
            <person name="Zhang A."/>
            <person name="Wang J."/>
        </authorList>
    </citation>
    <scope>NUCLEOTIDE SEQUENCE</scope>
</reference>
<dbReference type="AlphaFoldDB" id="M7Z0Z3"/>
<protein>
    <submittedName>
        <fullName evidence="1">Uncharacterized protein</fullName>
    </submittedName>
</protein>
<name>M7Z0Z3_TRIUA</name>
<dbReference type="EMBL" id="KD198432">
    <property type="protein sequence ID" value="EMS53106.1"/>
    <property type="molecule type" value="Genomic_DNA"/>
</dbReference>
<sequence length="105" mass="11338">MATLSIMNLVGLRALDNAAGLILVLRKLFPIKNVLDDVSGGRRRGHGGLASRSKSYIPDIDGIAAAWPRSSALDELLHNFWFPTVPTGRLSLSILRSSFSTSDFG</sequence>
<accession>M7Z0Z3</accession>
<evidence type="ECO:0000313" key="1">
    <source>
        <dbReference type="EMBL" id="EMS53106.1"/>
    </source>
</evidence>
<organism evidence="1">
    <name type="scientific">Triticum urartu</name>
    <name type="common">Red wild einkorn</name>
    <name type="synonym">Crithodium urartu</name>
    <dbReference type="NCBI Taxonomy" id="4572"/>
    <lineage>
        <taxon>Eukaryota</taxon>
        <taxon>Viridiplantae</taxon>
        <taxon>Streptophyta</taxon>
        <taxon>Embryophyta</taxon>
        <taxon>Tracheophyta</taxon>
        <taxon>Spermatophyta</taxon>
        <taxon>Magnoliopsida</taxon>
        <taxon>Liliopsida</taxon>
        <taxon>Poales</taxon>
        <taxon>Poaceae</taxon>
        <taxon>BOP clade</taxon>
        <taxon>Pooideae</taxon>
        <taxon>Triticodae</taxon>
        <taxon>Triticeae</taxon>
        <taxon>Triticinae</taxon>
        <taxon>Triticum</taxon>
    </lineage>
</organism>
<gene>
    <name evidence="1" type="ORF">TRIUR3_34983</name>
</gene>
<proteinExistence type="predicted"/>